<gene>
    <name evidence="1" type="ORF">KPL71_023032</name>
</gene>
<name>A0ACB8IGH5_CITSI</name>
<keyword evidence="2" id="KW-1185">Reference proteome</keyword>
<proteinExistence type="predicted"/>
<dbReference type="Proteomes" id="UP000829398">
    <property type="component" value="Chromosome 8"/>
</dbReference>
<keyword evidence="1" id="KW-0548">Nucleotidyltransferase</keyword>
<evidence type="ECO:0000313" key="1">
    <source>
        <dbReference type="EMBL" id="KAH9696078.1"/>
    </source>
</evidence>
<keyword evidence="1" id="KW-0695">RNA-directed DNA polymerase</keyword>
<reference evidence="2" key="1">
    <citation type="journal article" date="2023" name="Hortic. Res.">
        <title>A chromosome-level phased genome enabling allele-level studies in sweet orange: a case study on citrus Huanglongbing tolerance.</title>
        <authorList>
            <person name="Wu B."/>
            <person name="Yu Q."/>
            <person name="Deng Z."/>
            <person name="Duan Y."/>
            <person name="Luo F."/>
            <person name="Gmitter F. Jr."/>
        </authorList>
    </citation>
    <scope>NUCLEOTIDE SEQUENCE [LARGE SCALE GENOMIC DNA]</scope>
    <source>
        <strain evidence="2">cv. Valencia</strain>
    </source>
</reference>
<dbReference type="EMBL" id="CM039177">
    <property type="protein sequence ID" value="KAH9696078.1"/>
    <property type="molecule type" value="Genomic_DNA"/>
</dbReference>
<comment type="caution">
    <text evidence="1">The sequence shown here is derived from an EMBL/GenBank/DDBJ whole genome shotgun (WGS) entry which is preliminary data.</text>
</comment>
<organism evidence="1 2">
    <name type="scientific">Citrus sinensis</name>
    <name type="common">Sweet orange</name>
    <name type="synonym">Citrus aurantium var. sinensis</name>
    <dbReference type="NCBI Taxonomy" id="2711"/>
    <lineage>
        <taxon>Eukaryota</taxon>
        <taxon>Viridiplantae</taxon>
        <taxon>Streptophyta</taxon>
        <taxon>Embryophyta</taxon>
        <taxon>Tracheophyta</taxon>
        <taxon>Spermatophyta</taxon>
        <taxon>Magnoliopsida</taxon>
        <taxon>eudicotyledons</taxon>
        <taxon>Gunneridae</taxon>
        <taxon>Pentapetalae</taxon>
        <taxon>rosids</taxon>
        <taxon>malvids</taxon>
        <taxon>Sapindales</taxon>
        <taxon>Rutaceae</taxon>
        <taxon>Aurantioideae</taxon>
        <taxon>Citrus</taxon>
    </lineage>
</organism>
<accession>A0ACB8IGH5</accession>
<sequence length="1262" mass="142861">MESFEKNPPPPMVDDRSTKKAKFMAQSDVGETSERLSFRDQLMKSQKDTEEELFGSDDDLDLNLEDVIFMNTDSMPSITFSPKVHEQLIKPWQNTVVVKLLGRRIGYRALCNRLESLWNLTPGFNTIDLENDFYLVRFKNARDADYVLTSGPWTIMGHYLTVQPWSPHFDSSKGEIDKVVAWIRLPGMALHYYHKKILRRLGQIIGSVIRIDYTTESAQRDRENNGPTEDDVPIPGGLTEHQWMSKARNDSRNEPKFGPWMVVARKGKSRVKKESNSNQATGQVFRGQYGKESRFNILANLGEGESNHEEKQDAHMERTYRDSNTINSSPTLSSKSKPTRRTDAHKSAKPTEPGHMGTSTGLHAITHAKENTAPQSPFHTHVSRGVTNLHANHASPNPLLMPVYIPTSLNPLHHSAISFSTDYTTAHLPCANVHPKTSNGQNSAGGHITLSELDGDPPNLTGLAANMDMEDDTNDSDYVATSEDRADSSEGDVSLVEETAMDLTEEASQPLHLESVGSKPMILLNAVDLSTLIVLKLRVFLEQLWDHLDFLARTVHGPWLVGGDFNSILCADEKKGGSTHISGVCGLFKSWFTKNGMFDLNFHGPRFTWSRGFLMKRLDRAMSNTEWLNKYPDNAVLHLPKIASDHRPILVRFNNDASSVRGQKPFCFLAAWLTDNSFEEFVSNAWINSLPYLNAADIFVKKALEWNRDHFGNIFEKKRRILACLGGIQKVLETKSRRSLARLELKLKKELEEILTQQKILWLQKSRKEWLLQGDRNTVYFHQKTLARRRRNRITTIQNANGEWIVDNEIIKQHATAFFSTLYSSETLAFRPYPVRGCFPILDAALTHGLMAPIEDNEIQQTIFSMKPLKAPGVDGLHAIFYQSQWHIVGHSFCKFIKNSFSSASILKDINTTLLVLIPKVDHPVNLKMYRSISLCTVAYKTISKIVANRLQALMPILIGPQQTSFVPGRHITDNIVIAQEVIHSMRKKTGKKGFMAIKVDLGKAYDRLNWDFIYETLQETRLPRDMIQIIMACITSATMRVLWNGEASDEFVPSSGIRQGDPLSPYIFVLCVERLSHEINRAVTTRDWRPIRLARRGTPFTHLVFADDLLLLAEADIEQAGVINMVLNNFCQSSEAKVNKAKSQVFFSKNISARDMKRIGAELGFSVTKDLGTYLGMPLLHTRVSQHTYQNIIDKVERRLLGWHASLLSLAGRITLTQTVLQAIPVYAMQTYFSWDIFVLCVERLSHEINRVVTAGDWPPI</sequence>
<evidence type="ECO:0000313" key="2">
    <source>
        <dbReference type="Proteomes" id="UP000829398"/>
    </source>
</evidence>
<protein>
    <submittedName>
        <fullName evidence="1">Reverse transcriptase domain-containing protein</fullName>
    </submittedName>
</protein>
<keyword evidence="1" id="KW-0808">Transferase</keyword>